<organism evidence="2 3">
    <name type="scientific">Paragonimus westermani</name>
    <dbReference type="NCBI Taxonomy" id="34504"/>
    <lineage>
        <taxon>Eukaryota</taxon>
        <taxon>Metazoa</taxon>
        <taxon>Spiralia</taxon>
        <taxon>Lophotrochozoa</taxon>
        <taxon>Platyhelminthes</taxon>
        <taxon>Trematoda</taxon>
        <taxon>Digenea</taxon>
        <taxon>Plagiorchiida</taxon>
        <taxon>Troglotremata</taxon>
        <taxon>Troglotrematidae</taxon>
        <taxon>Paragonimus</taxon>
    </lineage>
</organism>
<feature type="region of interest" description="Disordered" evidence="1">
    <location>
        <begin position="1"/>
        <end position="33"/>
    </location>
</feature>
<dbReference type="AlphaFoldDB" id="A0A8T0DCZ6"/>
<gene>
    <name evidence="2" type="ORF">P879_11225</name>
</gene>
<feature type="region of interest" description="Disordered" evidence="1">
    <location>
        <begin position="58"/>
        <end position="86"/>
    </location>
</feature>
<evidence type="ECO:0000313" key="3">
    <source>
        <dbReference type="Proteomes" id="UP000699462"/>
    </source>
</evidence>
<feature type="compositionally biased region" description="Low complexity" evidence="1">
    <location>
        <begin position="1"/>
        <end position="20"/>
    </location>
</feature>
<sequence>MPATQDHPQQQQQQQPLQKQCNPRAPIVNGQPTSVSTFYKSKARYFPGQAIRTRPAVPSELNSNDSFSQTEWHKENQHNPVKPTGISSTSTMFETVGRDSHPLTFGRWTSKIGSDNATVHNKTALMHPHLPMDRVDWPHFQSHSHSSPHIPTAARPPVDCTHDRQWLDSKLAADDLAYLFPSQNSQAVTHGSQSSKPSACLIRRTAGGGVASRVRPTVTSRTDWASKYLKS</sequence>
<name>A0A8T0DCZ6_9TREM</name>
<dbReference type="EMBL" id="JTDF01006279">
    <property type="protein sequence ID" value="KAF8565695.1"/>
    <property type="molecule type" value="Genomic_DNA"/>
</dbReference>
<dbReference type="OrthoDB" id="10489689at2759"/>
<protein>
    <submittedName>
        <fullName evidence="2">Uncharacterized protein</fullName>
    </submittedName>
</protein>
<evidence type="ECO:0000313" key="2">
    <source>
        <dbReference type="EMBL" id="KAF8565695.1"/>
    </source>
</evidence>
<feature type="compositionally biased region" description="Polar residues" evidence="1">
    <location>
        <begin position="60"/>
        <end position="70"/>
    </location>
</feature>
<comment type="caution">
    <text evidence="2">The sequence shown here is derived from an EMBL/GenBank/DDBJ whole genome shotgun (WGS) entry which is preliminary data.</text>
</comment>
<proteinExistence type="predicted"/>
<evidence type="ECO:0000256" key="1">
    <source>
        <dbReference type="SAM" id="MobiDB-lite"/>
    </source>
</evidence>
<dbReference type="Proteomes" id="UP000699462">
    <property type="component" value="Unassembled WGS sequence"/>
</dbReference>
<keyword evidence="3" id="KW-1185">Reference proteome</keyword>
<reference evidence="2 3" key="1">
    <citation type="submission" date="2019-07" db="EMBL/GenBank/DDBJ databases">
        <title>Annotation for the trematode Paragonimus westermani.</title>
        <authorList>
            <person name="Choi Y.-J."/>
        </authorList>
    </citation>
    <scope>NUCLEOTIDE SEQUENCE [LARGE SCALE GENOMIC DNA]</scope>
    <source>
        <strain evidence="2">180907_Pwestermani</strain>
    </source>
</reference>
<accession>A0A8T0DCZ6</accession>